<dbReference type="Proteomes" id="UP001146067">
    <property type="component" value="Unassembled WGS sequence"/>
</dbReference>
<protein>
    <submittedName>
        <fullName evidence="7">ABC transporter permease</fullName>
    </submittedName>
</protein>
<organism evidence="7 8">
    <name type="scientific">Glycomyces luteolus</name>
    <dbReference type="NCBI Taxonomy" id="2670330"/>
    <lineage>
        <taxon>Bacteria</taxon>
        <taxon>Bacillati</taxon>
        <taxon>Actinomycetota</taxon>
        <taxon>Actinomycetes</taxon>
        <taxon>Glycomycetales</taxon>
        <taxon>Glycomycetaceae</taxon>
        <taxon>Glycomyces</taxon>
    </lineage>
</organism>
<feature type="transmembrane region" description="Helical" evidence="5">
    <location>
        <begin position="106"/>
        <end position="126"/>
    </location>
</feature>
<feature type="transmembrane region" description="Helical" evidence="5">
    <location>
        <begin position="258"/>
        <end position="280"/>
    </location>
</feature>
<dbReference type="RefSeq" id="WP_270110864.1">
    <property type="nucleotide sequence ID" value="NZ_JAPZVP010000011.1"/>
</dbReference>
<evidence type="ECO:0000313" key="7">
    <source>
        <dbReference type="EMBL" id="MDA1360904.1"/>
    </source>
</evidence>
<feature type="transmembrane region" description="Helical" evidence="5">
    <location>
        <begin position="301"/>
        <end position="326"/>
    </location>
</feature>
<evidence type="ECO:0000256" key="5">
    <source>
        <dbReference type="SAM" id="Phobius"/>
    </source>
</evidence>
<keyword evidence="4 5" id="KW-0472">Membrane</keyword>
<evidence type="ECO:0000256" key="1">
    <source>
        <dbReference type="ARBA" id="ARBA00004141"/>
    </source>
</evidence>
<dbReference type="GO" id="GO:0140359">
    <property type="term" value="F:ABC-type transporter activity"/>
    <property type="evidence" value="ECO:0007669"/>
    <property type="project" value="InterPro"/>
</dbReference>
<dbReference type="InterPro" id="IPR013525">
    <property type="entry name" value="ABC2_TM"/>
</dbReference>
<keyword evidence="8" id="KW-1185">Reference proteome</keyword>
<feature type="transmembrane region" description="Helical" evidence="5">
    <location>
        <begin position="45"/>
        <end position="65"/>
    </location>
</feature>
<reference evidence="7" key="1">
    <citation type="submission" date="2022-12" db="EMBL/GenBank/DDBJ databases">
        <title>Gycomyces niveus sp.nov.,a novel actinomycete isolated from soil in Shouguan.</title>
        <authorList>
            <person name="Yang X."/>
        </authorList>
    </citation>
    <scope>NUCLEOTIDE SEQUENCE</scope>
    <source>
        <strain evidence="7">NEAU-A15</strain>
    </source>
</reference>
<feature type="transmembrane region" description="Helical" evidence="5">
    <location>
        <begin position="213"/>
        <end position="229"/>
    </location>
</feature>
<feature type="transmembrane region" description="Helical" evidence="5">
    <location>
        <begin position="6"/>
        <end position="24"/>
    </location>
</feature>
<feature type="domain" description="ABC-2 type transporter transmembrane" evidence="6">
    <location>
        <begin position="22"/>
        <end position="175"/>
    </location>
</feature>
<evidence type="ECO:0000256" key="3">
    <source>
        <dbReference type="ARBA" id="ARBA00022989"/>
    </source>
</evidence>
<keyword evidence="3 5" id="KW-1133">Transmembrane helix</keyword>
<name>A0A9X3PE34_9ACTN</name>
<comment type="subcellular location">
    <subcellularLocation>
        <location evidence="1">Membrane</location>
        <topology evidence="1">Multi-pass membrane protein</topology>
    </subcellularLocation>
</comment>
<dbReference type="EMBL" id="JAPZVP010000011">
    <property type="protein sequence ID" value="MDA1360904.1"/>
    <property type="molecule type" value="Genomic_DNA"/>
</dbReference>
<feature type="transmembrane region" description="Helical" evidence="5">
    <location>
        <begin position="77"/>
        <end position="99"/>
    </location>
</feature>
<evidence type="ECO:0000256" key="4">
    <source>
        <dbReference type="ARBA" id="ARBA00023136"/>
    </source>
</evidence>
<gene>
    <name evidence="7" type="ORF">O1R50_14835</name>
</gene>
<dbReference type="AlphaFoldDB" id="A0A9X3PE34"/>
<evidence type="ECO:0000256" key="2">
    <source>
        <dbReference type="ARBA" id="ARBA00022692"/>
    </source>
</evidence>
<feature type="transmembrane region" description="Helical" evidence="5">
    <location>
        <begin position="356"/>
        <end position="376"/>
    </location>
</feature>
<evidence type="ECO:0000259" key="6">
    <source>
        <dbReference type="Pfam" id="PF12698"/>
    </source>
</evidence>
<proteinExistence type="predicted"/>
<sequence>METASAGWAAAFLAGVAMYFQTAATREVDRRVVLAGLPPAQMVAARLLTGAALALFAAAVALVALAARTGFDDPARIVAGTVMFALIYLAIGAVIGTLVRNPVNGTIIVLFVWILDVFFGPAMSAADRWATRPFPTHFVTLWMVDLPSGHGGRLGDLGWALAWTIGAVALAWLVAIARTRRSRTRRAARPGGVHAQVLAASAAAWRDAGRNPALWVLFAVVPVVFIWTADAVTPNQPIALTISEAGEHLPAVYSMPEVHGATMAPIAIASLAALVGLFAMADARDGDRRAALAGMRTGALLTARLGVLAAAALAATAISLAATAVVFDAVRWPVYIGANILLALTYALVGALLAPVFGRVGGVFLAFLLPFLDIGISQSPMLRPEPAAAAQLLPGYGCSRVLLDGALTSSFNETRPLFYGLAWLAALAVLVAVAYRRAIAPVPGAIADFSAASRTGSRVSPSS</sequence>
<keyword evidence="2 5" id="KW-0812">Transmembrane</keyword>
<comment type="caution">
    <text evidence="7">The sequence shown here is derived from an EMBL/GenBank/DDBJ whole genome shotgun (WGS) entry which is preliminary data.</text>
</comment>
<dbReference type="GO" id="GO:0016020">
    <property type="term" value="C:membrane"/>
    <property type="evidence" value="ECO:0007669"/>
    <property type="project" value="UniProtKB-SubCell"/>
</dbReference>
<feature type="transmembrane region" description="Helical" evidence="5">
    <location>
        <begin position="332"/>
        <end position="349"/>
    </location>
</feature>
<feature type="transmembrane region" description="Helical" evidence="5">
    <location>
        <begin position="417"/>
        <end position="435"/>
    </location>
</feature>
<feature type="transmembrane region" description="Helical" evidence="5">
    <location>
        <begin position="157"/>
        <end position="177"/>
    </location>
</feature>
<dbReference type="Pfam" id="PF12698">
    <property type="entry name" value="ABC2_membrane_3"/>
    <property type="match status" value="1"/>
</dbReference>
<evidence type="ECO:0000313" key="8">
    <source>
        <dbReference type="Proteomes" id="UP001146067"/>
    </source>
</evidence>
<accession>A0A9X3PE34</accession>